<evidence type="ECO:0000313" key="3">
    <source>
        <dbReference type="Proteomes" id="UP001188597"/>
    </source>
</evidence>
<dbReference type="PANTHER" id="PTHR32419:SF31">
    <property type="entry name" value="OS02G0814800 PROTEIN"/>
    <property type="match status" value="1"/>
</dbReference>
<dbReference type="Gene3D" id="1.20.1050.10">
    <property type="match status" value="1"/>
</dbReference>
<evidence type="ECO:0000313" key="2">
    <source>
        <dbReference type="EMBL" id="KAK3011320.1"/>
    </source>
</evidence>
<dbReference type="PANTHER" id="PTHR32419">
    <property type="entry name" value="GLUTATHIONYL-HYDROQUINONE REDUCTASE"/>
    <property type="match status" value="1"/>
</dbReference>
<gene>
    <name evidence="2" type="ORF">RJ639_012398</name>
</gene>
<dbReference type="GO" id="GO:0004364">
    <property type="term" value="F:glutathione transferase activity"/>
    <property type="evidence" value="ECO:0007669"/>
    <property type="project" value="InterPro"/>
</dbReference>
<feature type="non-terminal residue" evidence="2">
    <location>
        <position position="1"/>
    </location>
</feature>
<feature type="domain" description="GST C-terminal" evidence="1">
    <location>
        <begin position="1"/>
        <end position="110"/>
    </location>
</feature>
<reference evidence="2" key="1">
    <citation type="submission" date="2022-12" db="EMBL/GenBank/DDBJ databases">
        <title>Draft genome assemblies for two species of Escallonia (Escalloniales).</title>
        <authorList>
            <person name="Chanderbali A."/>
            <person name="Dervinis C."/>
            <person name="Anghel I."/>
            <person name="Soltis D."/>
            <person name="Soltis P."/>
            <person name="Zapata F."/>
        </authorList>
    </citation>
    <scope>NUCLEOTIDE SEQUENCE</scope>
    <source>
        <strain evidence="2">UCBG64.0493</strain>
        <tissue evidence="2">Leaf</tissue>
    </source>
</reference>
<dbReference type="GO" id="GO:0005737">
    <property type="term" value="C:cytoplasm"/>
    <property type="evidence" value="ECO:0007669"/>
    <property type="project" value="TreeGrafter"/>
</dbReference>
<dbReference type="Pfam" id="PF13410">
    <property type="entry name" value="GST_C_2"/>
    <property type="match status" value="1"/>
</dbReference>
<accession>A0AA88VM96</accession>
<dbReference type="SUPFAM" id="SSF47616">
    <property type="entry name" value="GST C-terminal domain-like"/>
    <property type="match status" value="1"/>
</dbReference>
<dbReference type="Proteomes" id="UP001188597">
    <property type="component" value="Unassembled WGS sequence"/>
</dbReference>
<comment type="caution">
    <text evidence="2">The sequence shown here is derived from an EMBL/GenBank/DDBJ whole genome shotgun (WGS) entry which is preliminary data.</text>
</comment>
<sequence>MNRCGFAQSQEAYDIAVNELFSTLELLDEHLGGARYLCGDTLTICLFTTLVRFDLVYNVLFKCTRKKLIEYQNLHGYMRDIYQIPNVAATCNLGAIMDGYYKILFPLNPGNIRPSLPSCCEHEVLLEPHNRETLSLVENNVQ</sequence>
<dbReference type="InterPro" id="IPR010987">
    <property type="entry name" value="Glutathione-S-Trfase_C-like"/>
</dbReference>
<organism evidence="2 3">
    <name type="scientific">Escallonia herrerae</name>
    <dbReference type="NCBI Taxonomy" id="1293975"/>
    <lineage>
        <taxon>Eukaryota</taxon>
        <taxon>Viridiplantae</taxon>
        <taxon>Streptophyta</taxon>
        <taxon>Embryophyta</taxon>
        <taxon>Tracheophyta</taxon>
        <taxon>Spermatophyta</taxon>
        <taxon>Magnoliopsida</taxon>
        <taxon>eudicotyledons</taxon>
        <taxon>Gunneridae</taxon>
        <taxon>Pentapetalae</taxon>
        <taxon>asterids</taxon>
        <taxon>campanulids</taxon>
        <taxon>Escalloniales</taxon>
        <taxon>Escalloniaceae</taxon>
        <taxon>Escallonia</taxon>
    </lineage>
</organism>
<evidence type="ECO:0000259" key="1">
    <source>
        <dbReference type="PROSITE" id="PS50405"/>
    </source>
</evidence>
<keyword evidence="3" id="KW-1185">Reference proteome</keyword>
<protein>
    <recommendedName>
        <fullName evidence="1">GST C-terminal domain-containing protein</fullName>
    </recommendedName>
</protein>
<dbReference type="PROSITE" id="PS50405">
    <property type="entry name" value="GST_CTER"/>
    <property type="match status" value="1"/>
</dbReference>
<name>A0AA88VM96_9ASTE</name>
<dbReference type="EMBL" id="JAVXUP010001463">
    <property type="protein sequence ID" value="KAK3011320.1"/>
    <property type="molecule type" value="Genomic_DNA"/>
</dbReference>
<dbReference type="InterPro" id="IPR036282">
    <property type="entry name" value="Glutathione-S-Trfase_C_sf"/>
</dbReference>
<dbReference type="CDD" id="cd03190">
    <property type="entry name" value="GST_C_Omega_like"/>
    <property type="match status" value="1"/>
</dbReference>
<dbReference type="InterPro" id="IPR016639">
    <property type="entry name" value="GST_Omega/GSH"/>
</dbReference>
<dbReference type="AlphaFoldDB" id="A0AA88VM96"/>
<dbReference type="InterPro" id="IPR047047">
    <property type="entry name" value="GST_Omega-like_C"/>
</dbReference>
<proteinExistence type="predicted"/>